<gene>
    <name evidence="10" type="ORF">MNBD_GAMMA06-1413</name>
</gene>
<dbReference type="InterPro" id="IPR002145">
    <property type="entry name" value="CopG"/>
</dbReference>
<evidence type="ECO:0000259" key="9">
    <source>
        <dbReference type="Pfam" id="PF08753"/>
    </source>
</evidence>
<evidence type="ECO:0000259" key="8">
    <source>
        <dbReference type="Pfam" id="PF01402"/>
    </source>
</evidence>
<dbReference type="GO" id="GO:0010045">
    <property type="term" value="P:response to nickel cation"/>
    <property type="evidence" value="ECO:0007669"/>
    <property type="project" value="InterPro"/>
</dbReference>
<dbReference type="SUPFAM" id="SSF55021">
    <property type="entry name" value="ACT-like"/>
    <property type="match status" value="1"/>
</dbReference>
<sequence>ANKAAVSNGGVARISVSLPEALLSQLDSMVGERGFESRSQAIADMINQQLTDHKKDLGQDIMAGTINLVYDHSIPGVQKHLANLQHEYLAEVISALNVNLKHNSTLAVLLVQGPARKLKMIADRMITCRGVTGKLLMSTVILPQLHPLPVSAEKEKSSSMMSS</sequence>
<comment type="cofactor">
    <cofactor evidence="1">
        <name>Ni(2+)</name>
        <dbReference type="ChEBI" id="CHEBI:49786"/>
    </cofactor>
</comment>
<evidence type="ECO:0000256" key="6">
    <source>
        <dbReference type="ARBA" id="ARBA00023125"/>
    </source>
</evidence>
<dbReference type="InterPro" id="IPR027271">
    <property type="entry name" value="Acetolactate_synth/TF_NikR_C"/>
</dbReference>
<dbReference type="InterPro" id="IPR013321">
    <property type="entry name" value="Arc_rbn_hlx_hlx"/>
</dbReference>
<dbReference type="NCBIfam" id="NF003381">
    <property type="entry name" value="PRK04460.1"/>
    <property type="match status" value="1"/>
</dbReference>
<dbReference type="Gene3D" id="3.30.70.1150">
    <property type="entry name" value="ACT-like. Chain A, domain 2"/>
    <property type="match status" value="1"/>
</dbReference>
<reference evidence="10" key="1">
    <citation type="submission" date="2018-06" db="EMBL/GenBank/DDBJ databases">
        <authorList>
            <person name="Zhirakovskaya E."/>
        </authorList>
    </citation>
    <scope>NUCLEOTIDE SEQUENCE</scope>
</reference>
<dbReference type="Gene3D" id="1.10.1220.10">
    <property type="entry name" value="Met repressor-like"/>
    <property type="match status" value="1"/>
</dbReference>
<evidence type="ECO:0000256" key="5">
    <source>
        <dbReference type="ARBA" id="ARBA00023015"/>
    </source>
</evidence>
<dbReference type="SUPFAM" id="SSF47598">
    <property type="entry name" value="Ribbon-helix-helix"/>
    <property type="match status" value="1"/>
</dbReference>
<keyword evidence="4" id="KW-0479">Metal-binding</keyword>
<dbReference type="InterPro" id="IPR050192">
    <property type="entry name" value="CopG/NikR_regulator"/>
</dbReference>
<dbReference type="GO" id="GO:0006355">
    <property type="term" value="P:regulation of DNA-templated transcription"/>
    <property type="evidence" value="ECO:0007669"/>
    <property type="project" value="InterPro"/>
</dbReference>
<evidence type="ECO:0000256" key="2">
    <source>
        <dbReference type="ARBA" id="ARBA00008478"/>
    </source>
</evidence>
<dbReference type="EMBL" id="UOFD01000062">
    <property type="protein sequence ID" value="VAW53385.1"/>
    <property type="molecule type" value="Genomic_DNA"/>
</dbReference>
<keyword evidence="5" id="KW-0805">Transcription regulation</keyword>
<evidence type="ECO:0000256" key="7">
    <source>
        <dbReference type="ARBA" id="ARBA00023163"/>
    </source>
</evidence>
<accession>A0A3B0WBW4</accession>
<evidence type="ECO:0000313" key="10">
    <source>
        <dbReference type="EMBL" id="VAW53385.1"/>
    </source>
</evidence>
<organism evidence="10">
    <name type="scientific">hydrothermal vent metagenome</name>
    <dbReference type="NCBI Taxonomy" id="652676"/>
    <lineage>
        <taxon>unclassified sequences</taxon>
        <taxon>metagenomes</taxon>
        <taxon>ecological metagenomes</taxon>
    </lineage>
</organism>
<dbReference type="GO" id="GO:0003677">
    <property type="term" value="F:DNA binding"/>
    <property type="evidence" value="ECO:0007669"/>
    <property type="project" value="UniProtKB-KW"/>
</dbReference>
<protein>
    <submittedName>
        <fullName evidence="10">Nickel responsive regulator NikR</fullName>
    </submittedName>
</protein>
<feature type="non-terminal residue" evidence="10">
    <location>
        <position position="1"/>
    </location>
</feature>
<dbReference type="InterPro" id="IPR045865">
    <property type="entry name" value="ACT-like_dom_sf"/>
</dbReference>
<dbReference type="InterPro" id="IPR022988">
    <property type="entry name" value="Ni_resp_reg_NikR"/>
</dbReference>
<proteinExistence type="inferred from homology"/>
<evidence type="ECO:0000256" key="4">
    <source>
        <dbReference type="ARBA" id="ARBA00022723"/>
    </source>
</evidence>
<feature type="domain" description="Transcription factor NikR nickel binding C-terminal" evidence="9">
    <location>
        <begin position="63"/>
        <end position="132"/>
    </location>
</feature>
<keyword evidence="7" id="KW-0804">Transcription</keyword>
<dbReference type="CDD" id="cd22231">
    <property type="entry name" value="RHH_NikR_HicB-like"/>
    <property type="match status" value="1"/>
</dbReference>
<dbReference type="GO" id="GO:0016151">
    <property type="term" value="F:nickel cation binding"/>
    <property type="evidence" value="ECO:0007669"/>
    <property type="project" value="InterPro"/>
</dbReference>
<comment type="similarity">
    <text evidence="2">Belongs to the transcriptional regulatory CopG/NikR family.</text>
</comment>
<dbReference type="PANTHER" id="PTHR34719">
    <property type="entry name" value="NICKEL-RESPONSIVE REGULATOR"/>
    <property type="match status" value="1"/>
</dbReference>
<dbReference type="HAMAP" id="MF_00476">
    <property type="entry name" value="NikR"/>
    <property type="match status" value="1"/>
</dbReference>
<dbReference type="Pfam" id="PF01402">
    <property type="entry name" value="RHH_1"/>
    <property type="match status" value="1"/>
</dbReference>
<dbReference type="InterPro" id="IPR014864">
    <property type="entry name" value="TF_NikR_Ni-bd_C"/>
</dbReference>
<dbReference type="Pfam" id="PF08753">
    <property type="entry name" value="NikR_C"/>
    <property type="match status" value="1"/>
</dbReference>
<dbReference type="AlphaFoldDB" id="A0A3B0WBW4"/>
<evidence type="ECO:0000256" key="1">
    <source>
        <dbReference type="ARBA" id="ARBA00001967"/>
    </source>
</evidence>
<name>A0A3B0WBW4_9ZZZZ</name>
<evidence type="ECO:0000256" key="3">
    <source>
        <dbReference type="ARBA" id="ARBA00022596"/>
    </source>
</evidence>
<keyword evidence="3" id="KW-0533">Nickel</keyword>
<feature type="domain" description="Ribbon-helix-helix protein CopG" evidence="8">
    <location>
        <begin position="13"/>
        <end position="51"/>
    </location>
</feature>
<keyword evidence="6" id="KW-0238">DNA-binding</keyword>
<dbReference type="InterPro" id="IPR010985">
    <property type="entry name" value="Ribbon_hlx_hlx"/>
</dbReference>
<dbReference type="PANTHER" id="PTHR34719:SF2">
    <property type="entry name" value="NICKEL-RESPONSIVE REGULATOR"/>
    <property type="match status" value="1"/>
</dbReference>